<dbReference type="InterPro" id="IPR052020">
    <property type="entry name" value="Cyclic_di-GMP/3'3'-cGAMP_PDE"/>
</dbReference>
<feature type="domain" description="PAS" evidence="3">
    <location>
        <begin position="285"/>
        <end position="349"/>
    </location>
</feature>
<dbReference type="PANTHER" id="PTHR45228:SF9">
    <property type="entry name" value="3'3'-CGAMP-SPECIFIC PHOSPHODIESTERASE 2"/>
    <property type="match status" value="1"/>
</dbReference>
<dbReference type="RefSeq" id="WP_207560855.1">
    <property type="nucleotide sequence ID" value="NZ_CP046072.1"/>
</dbReference>
<keyword evidence="1" id="KW-0597">Phosphoprotein</keyword>
<dbReference type="InterPro" id="IPR035965">
    <property type="entry name" value="PAS-like_dom_sf"/>
</dbReference>
<dbReference type="Pfam" id="PF13487">
    <property type="entry name" value="HD_5"/>
    <property type="match status" value="1"/>
</dbReference>
<gene>
    <name evidence="6" type="ORF">GJV85_07920</name>
</gene>
<dbReference type="SMART" id="SM00448">
    <property type="entry name" value="REC"/>
    <property type="match status" value="1"/>
</dbReference>
<dbReference type="Gene3D" id="1.10.3210.10">
    <property type="entry name" value="Hypothetical protein af1432"/>
    <property type="match status" value="1"/>
</dbReference>
<dbReference type="InterPro" id="IPR000700">
    <property type="entry name" value="PAS-assoc_C"/>
</dbReference>
<feature type="domain" description="HD-GYP" evidence="5">
    <location>
        <begin position="408"/>
        <end position="605"/>
    </location>
</feature>
<evidence type="ECO:0000259" key="3">
    <source>
        <dbReference type="PROSITE" id="PS50112"/>
    </source>
</evidence>
<dbReference type="SMART" id="SM00091">
    <property type="entry name" value="PAS"/>
    <property type="match status" value="2"/>
</dbReference>
<dbReference type="InterPro" id="IPR001610">
    <property type="entry name" value="PAC"/>
</dbReference>
<accession>A0A975GD67</accession>
<dbReference type="PROSITE" id="PS51832">
    <property type="entry name" value="HD_GYP"/>
    <property type="match status" value="1"/>
</dbReference>
<feature type="domain" description="Response regulatory" evidence="2">
    <location>
        <begin position="10"/>
        <end position="124"/>
    </location>
</feature>
<feature type="domain" description="PAC" evidence="4">
    <location>
        <begin position="356"/>
        <end position="410"/>
    </location>
</feature>
<dbReference type="Proteomes" id="UP000671852">
    <property type="component" value="Chromosome"/>
</dbReference>
<dbReference type="PROSITE" id="PS50113">
    <property type="entry name" value="PAC"/>
    <property type="match status" value="2"/>
</dbReference>
<dbReference type="NCBIfam" id="TIGR00229">
    <property type="entry name" value="sensory_box"/>
    <property type="match status" value="2"/>
</dbReference>
<reference evidence="6" key="2">
    <citation type="submission" date="2021-04" db="EMBL/GenBank/DDBJ databases">
        <title>Isolation and characterization of a novel species of the genus Sulfurimonas.</title>
        <authorList>
            <person name="Fukui M."/>
        </authorList>
    </citation>
    <scope>NUCLEOTIDE SEQUENCE</scope>
    <source>
        <strain evidence="6">H1576</strain>
    </source>
</reference>
<dbReference type="EMBL" id="CP046072">
    <property type="protein sequence ID" value="QSZ42038.1"/>
    <property type="molecule type" value="Genomic_DNA"/>
</dbReference>
<dbReference type="SMART" id="SM00471">
    <property type="entry name" value="HDc"/>
    <property type="match status" value="1"/>
</dbReference>
<evidence type="ECO:0000256" key="1">
    <source>
        <dbReference type="PROSITE-ProRule" id="PRU00169"/>
    </source>
</evidence>
<evidence type="ECO:0000313" key="6">
    <source>
        <dbReference type="EMBL" id="QSZ42038.1"/>
    </source>
</evidence>
<evidence type="ECO:0000259" key="4">
    <source>
        <dbReference type="PROSITE" id="PS50113"/>
    </source>
</evidence>
<feature type="domain" description="PAC" evidence="4">
    <location>
        <begin position="216"/>
        <end position="270"/>
    </location>
</feature>
<dbReference type="Gene3D" id="3.30.450.20">
    <property type="entry name" value="PAS domain"/>
    <property type="match status" value="2"/>
</dbReference>
<dbReference type="InterPro" id="IPR001789">
    <property type="entry name" value="Sig_transdc_resp-reg_receiver"/>
</dbReference>
<dbReference type="InterPro" id="IPR037522">
    <property type="entry name" value="HD_GYP_dom"/>
</dbReference>
<feature type="domain" description="PAS" evidence="3">
    <location>
        <begin position="164"/>
        <end position="215"/>
    </location>
</feature>
<dbReference type="InterPro" id="IPR011006">
    <property type="entry name" value="CheY-like_superfamily"/>
</dbReference>
<name>A0A975GD67_9BACT</name>
<dbReference type="GO" id="GO:0000160">
    <property type="term" value="P:phosphorelay signal transduction system"/>
    <property type="evidence" value="ECO:0007669"/>
    <property type="project" value="InterPro"/>
</dbReference>
<dbReference type="PANTHER" id="PTHR45228">
    <property type="entry name" value="CYCLIC DI-GMP PHOSPHODIESTERASE TM_0186-RELATED"/>
    <property type="match status" value="1"/>
</dbReference>
<dbReference type="SMART" id="SM00086">
    <property type="entry name" value="PAC"/>
    <property type="match status" value="2"/>
</dbReference>
<feature type="modified residue" description="4-aspartylphosphate" evidence="1">
    <location>
        <position position="59"/>
    </location>
</feature>
<dbReference type="SUPFAM" id="SSF52172">
    <property type="entry name" value="CheY-like"/>
    <property type="match status" value="1"/>
</dbReference>
<dbReference type="CDD" id="cd00130">
    <property type="entry name" value="PAS"/>
    <property type="match status" value="2"/>
</dbReference>
<dbReference type="Gene3D" id="3.40.50.2300">
    <property type="match status" value="1"/>
</dbReference>
<proteinExistence type="predicted"/>
<dbReference type="AlphaFoldDB" id="A0A975GD67"/>
<organism evidence="6 7">
    <name type="scientific">Sulfurimonas aquatica</name>
    <dbReference type="NCBI Taxonomy" id="2672570"/>
    <lineage>
        <taxon>Bacteria</taxon>
        <taxon>Pseudomonadati</taxon>
        <taxon>Campylobacterota</taxon>
        <taxon>Epsilonproteobacteria</taxon>
        <taxon>Campylobacterales</taxon>
        <taxon>Sulfurimonadaceae</taxon>
        <taxon>Sulfurimonas</taxon>
    </lineage>
</organism>
<dbReference type="PROSITE" id="PS50112">
    <property type="entry name" value="PAS"/>
    <property type="match status" value="2"/>
</dbReference>
<protein>
    <submittedName>
        <fullName evidence="6">PAS domain S-box protein</fullName>
    </submittedName>
</protein>
<dbReference type="Pfam" id="PF00072">
    <property type="entry name" value="Response_reg"/>
    <property type="match status" value="1"/>
</dbReference>
<sequence length="613" mass="70804">MSIDNLKDFTILYVEDNRDISEEVAYMLQRYVKKLYVAYDGKEGLEAFLKNKPDIIITDIQMPIMNGLDMIEIIRKTNTEVPIIVTTAFNESDYLLKAIELHVDAYQVKPIKMKMLIKSLNKVIEPIVLREQVKQKNEQISENNHYLEQFKNIVYEASIFSSSDKNGIITDINKNYELISGYTREEMIGNPHTIHMDDSVEAEIYQDLRDTIQSGKIWSGMIKNKSKSGKPYYVITEIGPIYNRDGSFKEYIGIRNDVSELEEYKLLLKNELAKTSNNLEETINYTNQYENAINTKTAILKTDTMNIITYANDSFCELSGYKREEILGHNCLEMRHKKHQETLNCELRREQLSKKKLVEEILTNIKKNGDEYIVDNLFYPIVNLEGEVVEHLQIMYDITELMQLNQEIIDTQKEVVLTMGAIGETRSKETGLHVKRVAEYSYLLARLSGLSEKEASLLKQASPMHDIGKVGIPDNILNKPGKLTDEEFEIMKTHAEIGYEMLKYSKRAILKASATVAYTHHEKYNGTGYPNKTIGKDIHIYGRITAIADVFDALGHDRVYKKAWPLEDILELFTKERGKHFDPDLIDLFFENLEKFLSIKERMNENISLATID</sequence>
<dbReference type="InterPro" id="IPR003607">
    <property type="entry name" value="HD/PDEase_dom"/>
</dbReference>
<dbReference type="SUPFAM" id="SSF55785">
    <property type="entry name" value="PYP-like sensor domain (PAS domain)"/>
    <property type="match status" value="2"/>
</dbReference>
<evidence type="ECO:0000259" key="5">
    <source>
        <dbReference type="PROSITE" id="PS51832"/>
    </source>
</evidence>
<reference evidence="6" key="1">
    <citation type="submission" date="2019-11" db="EMBL/GenBank/DDBJ databases">
        <authorList>
            <person name="Kojima H."/>
        </authorList>
    </citation>
    <scope>NUCLEOTIDE SEQUENCE</scope>
    <source>
        <strain evidence="6">H1576</strain>
    </source>
</reference>
<dbReference type="Pfam" id="PF13426">
    <property type="entry name" value="PAS_9"/>
    <property type="match status" value="2"/>
</dbReference>
<dbReference type="CDD" id="cd00077">
    <property type="entry name" value="HDc"/>
    <property type="match status" value="1"/>
</dbReference>
<dbReference type="SUPFAM" id="SSF109604">
    <property type="entry name" value="HD-domain/PDEase-like"/>
    <property type="match status" value="1"/>
</dbReference>
<dbReference type="KEGG" id="saqt:GJV85_07920"/>
<keyword evidence="7" id="KW-1185">Reference proteome</keyword>
<dbReference type="PROSITE" id="PS50110">
    <property type="entry name" value="RESPONSE_REGULATORY"/>
    <property type="match status" value="1"/>
</dbReference>
<dbReference type="CDD" id="cd17536">
    <property type="entry name" value="REC_YesN-like"/>
    <property type="match status" value="1"/>
</dbReference>
<evidence type="ECO:0000313" key="7">
    <source>
        <dbReference type="Proteomes" id="UP000671852"/>
    </source>
</evidence>
<dbReference type="InterPro" id="IPR000014">
    <property type="entry name" value="PAS"/>
</dbReference>
<evidence type="ECO:0000259" key="2">
    <source>
        <dbReference type="PROSITE" id="PS50110"/>
    </source>
</evidence>